<accession>A0A7J6KGF7</accession>
<dbReference type="VEuPathDB" id="ToxoDB:TGME49_222070"/>
<dbReference type="Proteomes" id="UP000557509">
    <property type="component" value="Unassembled WGS sequence"/>
</dbReference>
<keyword evidence="7" id="KW-1185">Reference proteome</keyword>
<dbReference type="InterPro" id="IPR009000">
    <property type="entry name" value="Transl_B-barrel_sf"/>
</dbReference>
<dbReference type="SUPFAM" id="SSF52540">
    <property type="entry name" value="P-loop containing nucleoside triphosphate hydrolases"/>
    <property type="match status" value="1"/>
</dbReference>
<dbReference type="Gene3D" id="2.40.30.10">
    <property type="entry name" value="Translation factors"/>
    <property type="match status" value="2"/>
</dbReference>
<dbReference type="PROSITE" id="PS51722">
    <property type="entry name" value="G_TR_2"/>
    <property type="match status" value="1"/>
</dbReference>
<dbReference type="InterPro" id="IPR009001">
    <property type="entry name" value="Transl_elong_EF1A/Init_IF2_C"/>
</dbReference>
<keyword evidence="3" id="KW-0342">GTP-binding</keyword>
<evidence type="ECO:0000313" key="7">
    <source>
        <dbReference type="Proteomes" id="UP000557509"/>
    </source>
</evidence>
<evidence type="ECO:0000256" key="2">
    <source>
        <dbReference type="ARBA" id="ARBA00022741"/>
    </source>
</evidence>
<organism evidence="6 7">
    <name type="scientific">Toxoplasma gondii</name>
    <dbReference type="NCBI Taxonomy" id="5811"/>
    <lineage>
        <taxon>Eukaryota</taxon>
        <taxon>Sar</taxon>
        <taxon>Alveolata</taxon>
        <taxon>Apicomplexa</taxon>
        <taxon>Conoidasida</taxon>
        <taxon>Coccidia</taxon>
        <taxon>Eucoccidiorida</taxon>
        <taxon>Eimeriorina</taxon>
        <taxon>Sarcocystidae</taxon>
        <taxon>Toxoplasma</taxon>
    </lineage>
</organism>
<keyword evidence="2" id="KW-0547">Nucleotide-binding</keyword>
<keyword evidence="6" id="KW-0648">Protein biosynthesis</keyword>
<dbReference type="EMBL" id="JAAUHK010000187">
    <property type="protein sequence ID" value="KAF4645621.1"/>
    <property type="molecule type" value="Genomic_DNA"/>
</dbReference>
<dbReference type="AlphaFoldDB" id="A0A7J6KGF7"/>
<dbReference type="Pfam" id="PF00009">
    <property type="entry name" value="GTP_EFTU"/>
    <property type="match status" value="1"/>
</dbReference>
<dbReference type="SUPFAM" id="SSF50447">
    <property type="entry name" value="Translation proteins"/>
    <property type="match status" value="1"/>
</dbReference>
<dbReference type="InterPro" id="IPR054696">
    <property type="entry name" value="GTP-eEF1A_C"/>
</dbReference>
<dbReference type="GO" id="GO:0005525">
    <property type="term" value="F:GTP binding"/>
    <property type="evidence" value="ECO:0007669"/>
    <property type="project" value="UniProtKB-KW"/>
</dbReference>
<reference evidence="6 7" key="1">
    <citation type="submission" date="2020-03" db="EMBL/GenBank/DDBJ databases">
        <title>Genome sequence of Toxoplasma gondii RH-88 strain.</title>
        <authorList>
            <person name="Lorenzi H.A."/>
            <person name="Venepally P."/>
            <person name="Rozenberg A."/>
            <person name="Sibley D."/>
        </authorList>
    </citation>
    <scope>NUCLEOTIDE SEQUENCE [LARGE SCALE GENOMIC DNA]</scope>
    <source>
        <strain evidence="6 7">RH-88</strain>
    </source>
</reference>
<keyword evidence="6" id="KW-0251">Elongation factor</keyword>
<evidence type="ECO:0000256" key="3">
    <source>
        <dbReference type="ARBA" id="ARBA00023134"/>
    </source>
</evidence>
<dbReference type="InterPro" id="IPR027417">
    <property type="entry name" value="P-loop_NTPase"/>
</dbReference>
<protein>
    <submittedName>
        <fullName evidence="6">Elongation factor Tu GTP binding domain-containing protein</fullName>
    </submittedName>
</protein>
<proteinExistence type="inferred from homology"/>
<feature type="region of interest" description="Disordered" evidence="4">
    <location>
        <begin position="1"/>
        <end position="102"/>
    </location>
</feature>
<dbReference type="InterPro" id="IPR050100">
    <property type="entry name" value="TRAFAC_GTPase_members"/>
</dbReference>
<dbReference type="GO" id="GO:0003924">
    <property type="term" value="F:GTPase activity"/>
    <property type="evidence" value="ECO:0007669"/>
    <property type="project" value="InterPro"/>
</dbReference>
<evidence type="ECO:0000313" key="6">
    <source>
        <dbReference type="EMBL" id="KAF4645621.1"/>
    </source>
</evidence>
<dbReference type="Pfam" id="PF22594">
    <property type="entry name" value="GTP-eEF1A_C"/>
    <property type="match status" value="1"/>
</dbReference>
<feature type="domain" description="Tr-type G" evidence="5">
    <location>
        <begin position="160"/>
        <end position="390"/>
    </location>
</feature>
<evidence type="ECO:0000256" key="1">
    <source>
        <dbReference type="ARBA" id="ARBA00007249"/>
    </source>
</evidence>
<dbReference type="GO" id="GO:0003746">
    <property type="term" value="F:translation elongation factor activity"/>
    <property type="evidence" value="ECO:0007669"/>
    <property type="project" value="UniProtKB-KW"/>
</dbReference>
<dbReference type="InterPro" id="IPR000795">
    <property type="entry name" value="T_Tr_GTP-bd_dom"/>
</dbReference>
<feature type="region of interest" description="Disordered" evidence="4">
    <location>
        <begin position="116"/>
        <end position="160"/>
    </location>
</feature>
<dbReference type="Gene3D" id="3.40.50.300">
    <property type="entry name" value="P-loop containing nucleotide triphosphate hydrolases"/>
    <property type="match status" value="1"/>
</dbReference>
<sequence length="658" mass="69907">MSGRRRVKNVAYDEDEWGFNDDDWDEDDDDYEPEVPARPAAALRKSTSAGASGRVPATKPPSRPSEKNVKNGAASNRSGEESSRGRRSQGPQQSGNSDSKFVNCKSSEAYHTQNAFAPNAEPLSASSGTATAKPHEPRNGSEGLDSPASRSAAVRTPGRPKPLTLVVVGHVDAGKSTLVGQLLRSTGTVEENVVQKMKKLSGEAGKGSFFLAWLCDEGDDERERGVTVDVSIRVVVTPNTGRRLALVDAPGHREFVCNMLGGERKSEKGTSSSAGAVLADVALLVVDTARFEAGFDGQTKEHLLIARCLGIQHFLVALNKMDELAWSEEMYAKTVERLRAYMVGLEMNCAPGQISFVPISAFRGVNVVNADALAAIEKARAEGAGKRKPDPRSVADAEERERHMQALASWWTGPTVLEAIEHLEIRSRSDQQKLLSEPFAACVADAWSPSASSVDVHLSFKVVQGVLRVGDTVVGLPGETPMVCRSLVSFGETRESCESGDIVEKGVFSPGSHGSHAVIDVSVGSVLCARSHLLPVTTVCRCRLMVFGTDLPLVQGRQFVAHIHTFTGACTIRKIVGVINKKTGKLQGASGEKRAACAALGRGMVGLVEIATATSVAVQVKSTAGNQDGKDAPTSVLSHIILRDRGKTVAAGVIVATA</sequence>
<gene>
    <name evidence="6" type="ORF">TGRH88_001070</name>
</gene>
<comment type="similarity">
    <text evidence="1">Belongs to the TRAFAC class translation factor GTPase superfamily. Classic translation factor GTPase family. EF-Tu/EF-1A subfamily.</text>
</comment>
<dbReference type="SUPFAM" id="SSF50465">
    <property type="entry name" value="EF-Tu/eEF-1alpha/eIF2-gamma C-terminal domain"/>
    <property type="match status" value="1"/>
</dbReference>
<dbReference type="PANTHER" id="PTHR23115">
    <property type="entry name" value="TRANSLATION FACTOR"/>
    <property type="match status" value="1"/>
</dbReference>
<evidence type="ECO:0000256" key="4">
    <source>
        <dbReference type="SAM" id="MobiDB-lite"/>
    </source>
</evidence>
<feature type="compositionally biased region" description="Acidic residues" evidence="4">
    <location>
        <begin position="12"/>
        <end position="33"/>
    </location>
</feature>
<evidence type="ECO:0000259" key="5">
    <source>
        <dbReference type="PROSITE" id="PS51722"/>
    </source>
</evidence>
<name>A0A7J6KGF7_TOXGO</name>
<dbReference type="PRINTS" id="PR00315">
    <property type="entry name" value="ELONGATNFCT"/>
</dbReference>
<feature type="compositionally biased region" description="Low complexity" evidence="4">
    <location>
        <begin position="88"/>
        <end position="97"/>
    </location>
</feature>
<comment type="caution">
    <text evidence="6">The sequence shown here is derived from an EMBL/GenBank/DDBJ whole genome shotgun (WGS) entry which is preliminary data.</text>
</comment>